<feature type="transmembrane region" description="Helical" evidence="2">
    <location>
        <begin position="105"/>
        <end position="126"/>
    </location>
</feature>
<proteinExistence type="predicted"/>
<accession>K0SGE0</accession>
<keyword evidence="2" id="KW-0812">Transmembrane</keyword>
<name>K0SGE0_THAOC</name>
<reference evidence="3 4" key="1">
    <citation type="journal article" date="2012" name="Genome Biol.">
        <title>Genome and low-iron response of an oceanic diatom adapted to chronic iron limitation.</title>
        <authorList>
            <person name="Lommer M."/>
            <person name="Specht M."/>
            <person name="Roy A.S."/>
            <person name="Kraemer L."/>
            <person name="Andreson R."/>
            <person name="Gutowska M.A."/>
            <person name="Wolf J."/>
            <person name="Bergner S.V."/>
            <person name="Schilhabel M.B."/>
            <person name="Klostermeier U.C."/>
            <person name="Beiko R.G."/>
            <person name="Rosenstiel P."/>
            <person name="Hippler M."/>
            <person name="Laroche J."/>
        </authorList>
    </citation>
    <scope>NUCLEOTIDE SEQUENCE [LARGE SCALE GENOMIC DNA]</scope>
    <source>
        <strain evidence="3 4">CCMP1005</strain>
    </source>
</reference>
<dbReference type="EMBL" id="AGNL01021703">
    <property type="protein sequence ID" value="EJK60036.1"/>
    <property type="molecule type" value="Genomic_DNA"/>
</dbReference>
<evidence type="ECO:0000313" key="4">
    <source>
        <dbReference type="Proteomes" id="UP000266841"/>
    </source>
</evidence>
<dbReference type="Proteomes" id="UP000266841">
    <property type="component" value="Unassembled WGS sequence"/>
</dbReference>
<keyword evidence="2" id="KW-1133">Transmembrane helix</keyword>
<protein>
    <submittedName>
        <fullName evidence="3">Uncharacterized protein</fullName>
    </submittedName>
</protein>
<dbReference type="AlphaFoldDB" id="K0SGE0"/>
<evidence type="ECO:0000256" key="2">
    <source>
        <dbReference type="SAM" id="Phobius"/>
    </source>
</evidence>
<feature type="region of interest" description="Disordered" evidence="1">
    <location>
        <begin position="1"/>
        <end position="25"/>
    </location>
</feature>
<organism evidence="3 4">
    <name type="scientific">Thalassiosira oceanica</name>
    <name type="common">Marine diatom</name>
    <dbReference type="NCBI Taxonomy" id="159749"/>
    <lineage>
        <taxon>Eukaryota</taxon>
        <taxon>Sar</taxon>
        <taxon>Stramenopiles</taxon>
        <taxon>Ochrophyta</taxon>
        <taxon>Bacillariophyta</taxon>
        <taxon>Coscinodiscophyceae</taxon>
        <taxon>Thalassiosirophycidae</taxon>
        <taxon>Thalassiosirales</taxon>
        <taxon>Thalassiosiraceae</taxon>
        <taxon>Thalassiosira</taxon>
    </lineage>
</organism>
<comment type="caution">
    <text evidence="3">The sequence shown here is derived from an EMBL/GenBank/DDBJ whole genome shotgun (WGS) entry which is preliminary data.</text>
</comment>
<gene>
    <name evidence="3" type="ORF">THAOC_19686</name>
</gene>
<keyword evidence="4" id="KW-1185">Reference proteome</keyword>
<evidence type="ECO:0000256" key="1">
    <source>
        <dbReference type="SAM" id="MobiDB-lite"/>
    </source>
</evidence>
<sequence length="130" mass="13789">MRWVVTPEDAILPTPPKPASGVRGDDGVYPARPSALYTPTGPLGRSVASFDLKQPLLHRRSSVDFVGSDDGFSATACSDDGFSATPSPMEARGCGAIRLTLGAPWFCSFFLVFVGTLVTVEAWAVLRDLA</sequence>
<keyword evidence="2" id="KW-0472">Membrane</keyword>
<evidence type="ECO:0000313" key="3">
    <source>
        <dbReference type="EMBL" id="EJK60036.1"/>
    </source>
</evidence>